<reference evidence="3" key="2">
    <citation type="journal article" date="2017" name="Nat. Plants">
        <title>The Aegilops tauschii genome reveals multiple impacts of transposons.</title>
        <authorList>
            <person name="Zhao G."/>
            <person name="Zou C."/>
            <person name="Li K."/>
            <person name="Wang K."/>
            <person name="Li T."/>
            <person name="Gao L."/>
            <person name="Zhang X."/>
            <person name="Wang H."/>
            <person name="Yang Z."/>
            <person name="Liu X."/>
            <person name="Jiang W."/>
            <person name="Mao L."/>
            <person name="Kong X."/>
            <person name="Jiao Y."/>
            <person name="Jia J."/>
        </authorList>
    </citation>
    <scope>NUCLEOTIDE SEQUENCE [LARGE SCALE GENOMIC DNA]</scope>
    <source>
        <strain evidence="3">cv. AL8/78</strain>
    </source>
</reference>
<dbReference type="Gramene" id="AET3Gv20372900.5">
    <property type="protein sequence ID" value="AET3Gv20372900.5"/>
    <property type="gene ID" value="AET3Gv20372900"/>
</dbReference>
<evidence type="ECO:0000313" key="2">
    <source>
        <dbReference type="EnsemblPlants" id="AET3Gv20372900.2"/>
    </source>
</evidence>
<dbReference type="Proteomes" id="UP000015105">
    <property type="component" value="Chromosome 3D"/>
</dbReference>
<feature type="domain" description="DUF1618" evidence="1">
    <location>
        <begin position="250"/>
        <end position="380"/>
    </location>
</feature>
<dbReference type="PANTHER" id="PTHR33074">
    <property type="entry name" value="EXPRESSED PROTEIN-RELATED"/>
    <property type="match status" value="1"/>
</dbReference>
<sequence>MEARRRLHPPPGAELSRPQPRWVMLDRFVHYKAYAGEAVAEEVMDGTQSAISSTCTNISIAVSLRVAEPPAVSRLYLHWPERFMTASLSQVSQPFIIAAHGRSILFQAYAPFVGDRCPAFYYYPIDYFLYTASGSEKSPCLMRLPPCFDGGDKNPDVDLYFHPYRLQQLRSMWRDDIGLLCRGKGEFVVAQLTFGGQLCVLHRKPGEEEGDMNWSVENMPLPDGDDIPNLLCGSWQTDAVVPYGGCYLCWADCYLGLLFVGVIDKRTKPPCYVPLPDGLDSNCLCIDPGYPDPARRVCVSESGLINLICVGDRAGCSVCASSYSAFTITVWTFTNLREKKWMKCFTMEDIKFWAALDFDKRLPHVLPEFPTISLVKPDVVSFRLNGGNKLFWLIEIDMKKEVLGSTSLYIFEEEEEKCSTDMAHWRSFPGYSFVPSPFTRYLDQHAIRRIALVVALVLREIALYGRTICSVPCRPTRCVTGPCLTLLPRLQDGTHTSTHGRLTRAE</sequence>
<proteinExistence type="predicted"/>
<dbReference type="InterPro" id="IPR011676">
    <property type="entry name" value="DUF1618"/>
</dbReference>
<dbReference type="EnsemblPlants" id="AET3Gv20372900.12">
    <property type="protein sequence ID" value="AET3Gv20372900.12"/>
    <property type="gene ID" value="AET3Gv20372900"/>
</dbReference>
<evidence type="ECO:0000313" key="3">
    <source>
        <dbReference type="Proteomes" id="UP000015105"/>
    </source>
</evidence>
<reference evidence="2" key="5">
    <citation type="journal article" date="2021" name="G3 (Bethesda)">
        <title>Aegilops tauschii genome assembly Aet v5.0 features greater sequence contiguity and improved annotation.</title>
        <authorList>
            <person name="Wang L."/>
            <person name="Zhu T."/>
            <person name="Rodriguez J.C."/>
            <person name="Deal K.R."/>
            <person name="Dubcovsky J."/>
            <person name="McGuire P.E."/>
            <person name="Lux T."/>
            <person name="Spannagl M."/>
            <person name="Mayer K.F.X."/>
            <person name="Baldrich P."/>
            <person name="Meyers B.C."/>
            <person name="Huo N."/>
            <person name="Gu Y.Q."/>
            <person name="Zhou H."/>
            <person name="Devos K.M."/>
            <person name="Bennetzen J.L."/>
            <person name="Unver T."/>
            <person name="Budak H."/>
            <person name="Gulick P.J."/>
            <person name="Galiba G."/>
            <person name="Kalapos B."/>
            <person name="Nelson D.R."/>
            <person name="Li P."/>
            <person name="You F.M."/>
            <person name="Luo M.C."/>
            <person name="Dvorak J."/>
        </authorList>
    </citation>
    <scope>NUCLEOTIDE SEQUENCE [LARGE SCALE GENOMIC DNA]</scope>
    <source>
        <strain evidence="2">cv. AL8/78</strain>
    </source>
</reference>
<protein>
    <recommendedName>
        <fullName evidence="1">DUF1618 domain-containing protein</fullName>
    </recommendedName>
</protein>
<dbReference type="Pfam" id="PF07762">
    <property type="entry name" value="DUF1618"/>
    <property type="match status" value="1"/>
</dbReference>
<keyword evidence="3" id="KW-1185">Reference proteome</keyword>
<organism evidence="2 3">
    <name type="scientific">Aegilops tauschii subsp. strangulata</name>
    <name type="common">Goatgrass</name>
    <dbReference type="NCBI Taxonomy" id="200361"/>
    <lineage>
        <taxon>Eukaryota</taxon>
        <taxon>Viridiplantae</taxon>
        <taxon>Streptophyta</taxon>
        <taxon>Embryophyta</taxon>
        <taxon>Tracheophyta</taxon>
        <taxon>Spermatophyta</taxon>
        <taxon>Magnoliopsida</taxon>
        <taxon>Liliopsida</taxon>
        <taxon>Poales</taxon>
        <taxon>Poaceae</taxon>
        <taxon>BOP clade</taxon>
        <taxon>Pooideae</taxon>
        <taxon>Triticodae</taxon>
        <taxon>Triticeae</taxon>
        <taxon>Triticinae</taxon>
        <taxon>Aegilops</taxon>
    </lineage>
</organism>
<name>A0A453EK27_AEGTS</name>
<dbReference type="AlphaFoldDB" id="A0A453EK27"/>
<dbReference type="Gramene" id="AET3Gv20372900.12">
    <property type="protein sequence ID" value="AET3Gv20372900.12"/>
    <property type="gene ID" value="AET3Gv20372900"/>
</dbReference>
<accession>A0A453EK27</accession>
<dbReference type="PANTHER" id="PTHR33074:SF79">
    <property type="entry name" value="EXPRESSED PROTEIN"/>
    <property type="match status" value="1"/>
</dbReference>
<dbReference type="EnsemblPlants" id="AET3Gv20372900.2">
    <property type="protein sequence ID" value="AET3Gv20372900.2"/>
    <property type="gene ID" value="AET3Gv20372900"/>
</dbReference>
<dbReference type="Gramene" id="AET3Gv20372900.2">
    <property type="protein sequence ID" value="AET3Gv20372900.2"/>
    <property type="gene ID" value="AET3Gv20372900"/>
</dbReference>
<dbReference type="EnsemblPlants" id="AET3Gv20372900.5">
    <property type="protein sequence ID" value="AET3Gv20372900.5"/>
    <property type="gene ID" value="AET3Gv20372900"/>
</dbReference>
<reference evidence="3" key="1">
    <citation type="journal article" date="2014" name="Science">
        <title>Ancient hybridizations among the ancestral genomes of bread wheat.</title>
        <authorList>
            <consortium name="International Wheat Genome Sequencing Consortium,"/>
            <person name="Marcussen T."/>
            <person name="Sandve S.R."/>
            <person name="Heier L."/>
            <person name="Spannagl M."/>
            <person name="Pfeifer M."/>
            <person name="Jakobsen K.S."/>
            <person name="Wulff B.B."/>
            <person name="Steuernagel B."/>
            <person name="Mayer K.F."/>
            <person name="Olsen O.A."/>
        </authorList>
    </citation>
    <scope>NUCLEOTIDE SEQUENCE [LARGE SCALE GENOMIC DNA]</scope>
    <source>
        <strain evidence="3">cv. AL8/78</strain>
    </source>
</reference>
<reference evidence="2" key="4">
    <citation type="submission" date="2019-03" db="UniProtKB">
        <authorList>
            <consortium name="EnsemblPlants"/>
        </authorList>
    </citation>
    <scope>IDENTIFICATION</scope>
</reference>
<evidence type="ECO:0000259" key="1">
    <source>
        <dbReference type="Pfam" id="PF07762"/>
    </source>
</evidence>
<reference evidence="2" key="3">
    <citation type="journal article" date="2017" name="Nature">
        <title>Genome sequence of the progenitor of the wheat D genome Aegilops tauschii.</title>
        <authorList>
            <person name="Luo M.C."/>
            <person name="Gu Y.Q."/>
            <person name="Puiu D."/>
            <person name="Wang H."/>
            <person name="Twardziok S.O."/>
            <person name="Deal K.R."/>
            <person name="Huo N."/>
            <person name="Zhu T."/>
            <person name="Wang L."/>
            <person name="Wang Y."/>
            <person name="McGuire P.E."/>
            <person name="Liu S."/>
            <person name="Long H."/>
            <person name="Ramasamy R.K."/>
            <person name="Rodriguez J.C."/>
            <person name="Van S.L."/>
            <person name="Yuan L."/>
            <person name="Wang Z."/>
            <person name="Xia Z."/>
            <person name="Xiao L."/>
            <person name="Anderson O.D."/>
            <person name="Ouyang S."/>
            <person name="Liang Y."/>
            <person name="Zimin A.V."/>
            <person name="Pertea G."/>
            <person name="Qi P."/>
            <person name="Bennetzen J.L."/>
            <person name="Dai X."/>
            <person name="Dawson M.W."/>
            <person name="Muller H.G."/>
            <person name="Kugler K."/>
            <person name="Rivarola-Duarte L."/>
            <person name="Spannagl M."/>
            <person name="Mayer K.F.X."/>
            <person name="Lu F.H."/>
            <person name="Bevan M.W."/>
            <person name="Leroy P."/>
            <person name="Li P."/>
            <person name="You F.M."/>
            <person name="Sun Q."/>
            <person name="Liu Z."/>
            <person name="Lyons E."/>
            <person name="Wicker T."/>
            <person name="Salzberg S.L."/>
            <person name="Devos K.M."/>
            <person name="Dvorak J."/>
        </authorList>
    </citation>
    <scope>NUCLEOTIDE SEQUENCE [LARGE SCALE GENOMIC DNA]</scope>
    <source>
        <strain evidence="2">cv. AL8/78</strain>
    </source>
</reference>